<dbReference type="Proteomes" id="UP000886891">
    <property type="component" value="Unassembled WGS sequence"/>
</dbReference>
<name>A0A9D1NDA4_9FIRM</name>
<evidence type="ECO:0008006" key="3">
    <source>
        <dbReference type="Google" id="ProtNLM"/>
    </source>
</evidence>
<gene>
    <name evidence="1" type="ORF">IAB14_06255</name>
</gene>
<dbReference type="InterPro" id="IPR029058">
    <property type="entry name" value="AB_hydrolase_fold"/>
</dbReference>
<proteinExistence type="predicted"/>
<comment type="caution">
    <text evidence="1">The sequence shown here is derived from an EMBL/GenBank/DDBJ whole genome shotgun (WGS) entry which is preliminary data.</text>
</comment>
<reference evidence="1" key="1">
    <citation type="submission" date="2020-10" db="EMBL/GenBank/DDBJ databases">
        <authorList>
            <person name="Gilroy R."/>
        </authorList>
    </citation>
    <scope>NUCLEOTIDE SEQUENCE</scope>
    <source>
        <strain evidence="1">23406</strain>
    </source>
</reference>
<dbReference type="AlphaFoldDB" id="A0A9D1NDA4"/>
<evidence type="ECO:0000313" key="1">
    <source>
        <dbReference type="EMBL" id="HIV00695.1"/>
    </source>
</evidence>
<dbReference type="SUPFAM" id="SSF53474">
    <property type="entry name" value="alpha/beta-Hydrolases"/>
    <property type="match status" value="1"/>
</dbReference>
<sequence length="289" mass="32266">MLQLKNRIKDLFRNGYHARNSICIKNVIYDDGDAEICRGDLYTPEGKESRAVIFYIKGGLFGGVAKSRRRGYAARLADRGYTVFVPEYGEGSEGYEACLNRLLKAESWLKRNPQQVGASGKMLIFAETTGAALAVELILLKRDTAYRSARGIETTPIGFHGAVLFSSVWDLDKALAGKLPRALRKHLDQWNASTEDLGGIAPTSKITTFVPTFVAYNARVEPVNRQSKALLSRLRSIGIPIWEYCASYRNPPVNWQLDGSELSELLNRDVDAFVEQITEGRPSPKYIEI</sequence>
<dbReference type="EMBL" id="DVOH01000050">
    <property type="protein sequence ID" value="HIV00695.1"/>
    <property type="molecule type" value="Genomic_DNA"/>
</dbReference>
<reference evidence="1" key="2">
    <citation type="journal article" date="2021" name="PeerJ">
        <title>Extensive microbial diversity within the chicken gut microbiome revealed by metagenomics and culture.</title>
        <authorList>
            <person name="Gilroy R."/>
            <person name="Ravi A."/>
            <person name="Getino M."/>
            <person name="Pursley I."/>
            <person name="Horton D.L."/>
            <person name="Alikhan N.F."/>
            <person name="Baker D."/>
            <person name="Gharbi K."/>
            <person name="Hall N."/>
            <person name="Watson M."/>
            <person name="Adriaenssens E.M."/>
            <person name="Foster-Nyarko E."/>
            <person name="Jarju S."/>
            <person name="Secka A."/>
            <person name="Antonio M."/>
            <person name="Oren A."/>
            <person name="Chaudhuri R.R."/>
            <person name="La Ragione R."/>
            <person name="Hildebrand F."/>
            <person name="Pallen M.J."/>
        </authorList>
    </citation>
    <scope>NUCLEOTIDE SEQUENCE</scope>
    <source>
        <strain evidence="1">23406</strain>
    </source>
</reference>
<organism evidence="1 2">
    <name type="scientific">Candidatus Stercoripulliclostridium merdipullorum</name>
    <dbReference type="NCBI Taxonomy" id="2840952"/>
    <lineage>
        <taxon>Bacteria</taxon>
        <taxon>Bacillati</taxon>
        <taxon>Bacillota</taxon>
        <taxon>Clostridia</taxon>
        <taxon>Eubacteriales</taxon>
        <taxon>Candidatus Stercoripulliclostridium</taxon>
    </lineage>
</organism>
<dbReference type="Gene3D" id="3.40.50.1820">
    <property type="entry name" value="alpha/beta hydrolase"/>
    <property type="match status" value="1"/>
</dbReference>
<evidence type="ECO:0000313" key="2">
    <source>
        <dbReference type="Proteomes" id="UP000886891"/>
    </source>
</evidence>
<protein>
    <recommendedName>
        <fullName evidence="3">Alpha/beta hydrolase</fullName>
    </recommendedName>
</protein>
<accession>A0A9D1NDA4</accession>